<evidence type="ECO:0000313" key="2">
    <source>
        <dbReference type="EMBL" id="CBX72688.1"/>
    </source>
</evidence>
<accession>F4N3N0</accession>
<dbReference type="SUPFAM" id="SSF100950">
    <property type="entry name" value="NagB/RpiA/CoA transferase-like"/>
    <property type="match status" value="1"/>
</dbReference>
<dbReference type="InterPro" id="IPR027363">
    <property type="entry name" value="M1Pi_N"/>
</dbReference>
<dbReference type="InterPro" id="IPR000649">
    <property type="entry name" value="IF-2B-related"/>
</dbReference>
<evidence type="ECO:0008006" key="3">
    <source>
        <dbReference type="Google" id="ProtNLM"/>
    </source>
</evidence>
<dbReference type="InterPro" id="IPR037171">
    <property type="entry name" value="NagB/RpiA_transferase-like"/>
</dbReference>
<comment type="similarity">
    <text evidence="1">Belongs to the eIF-2B alpha/beta/delta subunits family.</text>
</comment>
<protein>
    <recommendedName>
        <fullName evidence="3">S-methyl-5-thioribose-1-phosphate isomerase</fullName>
    </recommendedName>
</protein>
<dbReference type="AlphaFoldDB" id="F4N3N0"/>
<gene>
    <name evidence="2" type="ORF">YEW_JG40360</name>
</gene>
<dbReference type="PANTHER" id="PTHR43475:SF1">
    <property type="entry name" value="METHYLTHIORIBOSE-1-PHOSPHATE ISOMERASE"/>
    <property type="match status" value="1"/>
</dbReference>
<keyword evidence="2" id="KW-0413">Isomerase</keyword>
<dbReference type="PANTHER" id="PTHR43475">
    <property type="entry name" value="METHYLTHIORIBOSE-1-PHOSPHATE ISOMERASE"/>
    <property type="match status" value="1"/>
</dbReference>
<sequence length="170" mass="18841">MQTLNTLDLQTTSLKIVDGKLWILDQQTLPQRQEWLSADTVELLIEHIQALRVRGAPLIGLSASLLLALLADRGLPQAQLEQALIALRKSRPTAVNLMNNLARMQQALLQANWVAAMTHEALRLVEEDRELCERIAQHGGNWLSLTATYSPTATPADSLLRALVQLSACY</sequence>
<reference evidence="2" key="1">
    <citation type="journal article" date="2011" name="BMC Genomics">
        <title>Shotgun sequencing of Yersinia enterocolitica strain W22703 (biotype 2, serotype O:9): genomic evidence for oscillation between invertebrates and mammals.</title>
        <authorList>
            <person name="Fuchs T.M."/>
            <person name="Brandt K."/>
            <person name="Starke M."/>
            <person name="Rattei T."/>
        </authorList>
    </citation>
    <scope>NUCLEOTIDE SEQUENCE</scope>
</reference>
<dbReference type="GO" id="GO:0046523">
    <property type="term" value="F:S-methyl-5-thioribose-1-phosphate isomerase activity"/>
    <property type="evidence" value="ECO:0007669"/>
    <property type="project" value="TreeGrafter"/>
</dbReference>
<dbReference type="Pfam" id="PF01008">
    <property type="entry name" value="IF-2B"/>
    <property type="match status" value="1"/>
</dbReference>
<name>F4N3N0_YEREN</name>
<dbReference type="EMBL" id="FR718696">
    <property type="protein sequence ID" value="CBX72688.1"/>
    <property type="molecule type" value="Genomic_DNA"/>
</dbReference>
<dbReference type="Gene3D" id="1.20.120.420">
    <property type="entry name" value="translation initiation factor eif-2b, domain 1"/>
    <property type="match status" value="1"/>
</dbReference>
<proteinExistence type="inferred from homology"/>
<organism evidence="2">
    <name type="scientific">Yersinia enterocolitica W22703</name>
    <dbReference type="NCBI Taxonomy" id="913028"/>
    <lineage>
        <taxon>Bacteria</taxon>
        <taxon>Pseudomonadati</taxon>
        <taxon>Pseudomonadota</taxon>
        <taxon>Gammaproteobacteria</taxon>
        <taxon>Enterobacterales</taxon>
        <taxon>Yersiniaceae</taxon>
        <taxon>Yersinia</taxon>
    </lineage>
</organism>
<dbReference type="GO" id="GO:0019509">
    <property type="term" value="P:L-methionine salvage from methylthioadenosine"/>
    <property type="evidence" value="ECO:0007669"/>
    <property type="project" value="TreeGrafter"/>
</dbReference>
<evidence type="ECO:0000256" key="1">
    <source>
        <dbReference type="RuleBase" id="RU003814"/>
    </source>
</evidence>